<dbReference type="InterPro" id="IPR045058">
    <property type="entry name" value="GIMA/IAN/Toc"/>
</dbReference>
<dbReference type="InterPro" id="IPR027417">
    <property type="entry name" value="P-loop_NTPase"/>
</dbReference>
<feature type="domain" description="AIG1-type G" evidence="5">
    <location>
        <begin position="93"/>
        <end position="299"/>
    </location>
</feature>
<keyword evidence="7" id="KW-1185">Reference proteome</keyword>
<evidence type="ECO:0000256" key="4">
    <source>
        <dbReference type="SAM" id="MobiDB-lite"/>
    </source>
</evidence>
<dbReference type="SUPFAM" id="SSF52540">
    <property type="entry name" value="P-loop containing nucleoside triphosphate hydrolases"/>
    <property type="match status" value="1"/>
</dbReference>
<dbReference type="EMBL" id="JAUPFM010000001">
    <property type="protein sequence ID" value="KAK2862951.1"/>
    <property type="molecule type" value="Genomic_DNA"/>
</dbReference>
<evidence type="ECO:0000256" key="2">
    <source>
        <dbReference type="ARBA" id="ARBA00022741"/>
    </source>
</evidence>
<dbReference type="PANTHER" id="PTHR10903">
    <property type="entry name" value="GTPASE, IMAP FAMILY MEMBER-RELATED"/>
    <property type="match status" value="1"/>
</dbReference>
<proteinExistence type="inferred from homology"/>
<dbReference type="PANTHER" id="PTHR10903:SF62">
    <property type="entry name" value="GTPASE IMAP FAMILY MEMBER 4-LIKE-RELATED"/>
    <property type="match status" value="1"/>
</dbReference>
<gene>
    <name evidence="6" type="ORF">Q5P01_002484</name>
</gene>
<dbReference type="InterPro" id="IPR006703">
    <property type="entry name" value="G_AIG1"/>
</dbReference>
<dbReference type="FunFam" id="3.40.50.300:FF:000366">
    <property type="entry name" value="GTPase, IMAP family member 2"/>
    <property type="match status" value="1"/>
</dbReference>
<comment type="similarity">
    <text evidence="1">Belongs to the TRAFAC class TrmE-Era-EngA-EngB-Septin-like GTPase superfamily. AIG1/Toc34/Toc159-like paraseptin GTPase family. IAN subfamily.</text>
</comment>
<evidence type="ECO:0000313" key="6">
    <source>
        <dbReference type="EMBL" id="KAK2862951.1"/>
    </source>
</evidence>
<evidence type="ECO:0000313" key="7">
    <source>
        <dbReference type="Proteomes" id="UP001187415"/>
    </source>
</evidence>
<accession>A0AA88T3S8</accession>
<keyword evidence="2" id="KW-0547">Nucleotide-binding</keyword>
<reference evidence="6" key="1">
    <citation type="submission" date="2023-07" db="EMBL/GenBank/DDBJ databases">
        <title>Chromosome-level Genome Assembly of Striped Snakehead (Channa striata).</title>
        <authorList>
            <person name="Liu H."/>
        </authorList>
    </citation>
    <scope>NUCLEOTIDE SEQUENCE</scope>
    <source>
        <strain evidence="6">Gz</strain>
        <tissue evidence="6">Muscle</tissue>
    </source>
</reference>
<organism evidence="6 7">
    <name type="scientific">Channa striata</name>
    <name type="common">Snakehead murrel</name>
    <name type="synonym">Ophicephalus striatus</name>
    <dbReference type="NCBI Taxonomy" id="64152"/>
    <lineage>
        <taxon>Eukaryota</taxon>
        <taxon>Metazoa</taxon>
        <taxon>Chordata</taxon>
        <taxon>Craniata</taxon>
        <taxon>Vertebrata</taxon>
        <taxon>Euteleostomi</taxon>
        <taxon>Actinopterygii</taxon>
        <taxon>Neopterygii</taxon>
        <taxon>Teleostei</taxon>
        <taxon>Neoteleostei</taxon>
        <taxon>Acanthomorphata</taxon>
        <taxon>Anabantaria</taxon>
        <taxon>Anabantiformes</taxon>
        <taxon>Channoidei</taxon>
        <taxon>Channidae</taxon>
        <taxon>Channa</taxon>
    </lineage>
</organism>
<dbReference type="Pfam" id="PF04548">
    <property type="entry name" value="AIG1"/>
    <property type="match status" value="1"/>
</dbReference>
<dbReference type="AlphaFoldDB" id="A0AA88T3S8"/>
<dbReference type="Proteomes" id="UP001187415">
    <property type="component" value="Unassembled WGS sequence"/>
</dbReference>
<keyword evidence="3" id="KW-0342">GTP-binding</keyword>
<sequence length="306" mass="34082">MGVEAVEKQSSGNMAQESRNKDKWVKLTGPAAGSLAEAFFEPAVVVLRDIAEGRGGAEDVTAEAEDTTTKQTVSPKRIVMAGAPGTRKHIKVLKLYRIVLLGNTGAGKSSLANTIFGQDDFKINHTPICGTTQYHGESKSVHGRRLTVIDTPGFLDTDKSEEDMECDIVRCITECSPGPHVFLIVLKLTEQKQEIIANICQNFPEMLFKFATVVFTHGEQLPEGMKIEEFVQQNQCLTDLVKKCSGRCHIVDNKYWKNNRQDGYRSNKFQVAELLNTIDKTVMENNGACYSKKMQEAKKNHRKRAL</sequence>
<dbReference type="Gene3D" id="3.40.50.300">
    <property type="entry name" value="P-loop containing nucleotide triphosphate hydrolases"/>
    <property type="match status" value="1"/>
</dbReference>
<comment type="caution">
    <text evidence="6">The sequence shown here is derived from an EMBL/GenBank/DDBJ whole genome shotgun (WGS) entry which is preliminary data.</text>
</comment>
<evidence type="ECO:0000259" key="5">
    <source>
        <dbReference type="PROSITE" id="PS51720"/>
    </source>
</evidence>
<dbReference type="GO" id="GO:0005525">
    <property type="term" value="F:GTP binding"/>
    <property type="evidence" value="ECO:0007669"/>
    <property type="project" value="UniProtKB-KW"/>
</dbReference>
<dbReference type="PROSITE" id="PS51720">
    <property type="entry name" value="G_AIG1"/>
    <property type="match status" value="1"/>
</dbReference>
<feature type="region of interest" description="Disordered" evidence="4">
    <location>
        <begin position="1"/>
        <end position="22"/>
    </location>
</feature>
<protein>
    <recommendedName>
        <fullName evidence="5">AIG1-type G domain-containing protein</fullName>
    </recommendedName>
</protein>
<name>A0AA88T3S8_CHASR</name>
<evidence type="ECO:0000256" key="3">
    <source>
        <dbReference type="ARBA" id="ARBA00023134"/>
    </source>
</evidence>
<evidence type="ECO:0000256" key="1">
    <source>
        <dbReference type="ARBA" id="ARBA00008535"/>
    </source>
</evidence>
<feature type="compositionally biased region" description="Polar residues" evidence="4">
    <location>
        <begin position="8"/>
        <end position="17"/>
    </location>
</feature>